<evidence type="ECO:0008006" key="4">
    <source>
        <dbReference type="Google" id="ProtNLM"/>
    </source>
</evidence>
<dbReference type="Gene3D" id="3.40.30.10">
    <property type="entry name" value="Glutaredoxin"/>
    <property type="match status" value="1"/>
</dbReference>
<keyword evidence="1" id="KW-0812">Transmembrane</keyword>
<feature type="transmembrane region" description="Helical" evidence="1">
    <location>
        <begin position="32"/>
        <end position="53"/>
    </location>
</feature>
<reference evidence="2 3" key="1">
    <citation type="submission" date="2021-11" db="EMBL/GenBank/DDBJ databases">
        <authorList>
            <person name="Liang Q."/>
            <person name="Mou H."/>
            <person name="Liu Z."/>
        </authorList>
    </citation>
    <scope>NUCLEOTIDE SEQUENCE [LARGE SCALE GENOMIC DNA]</scope>
    <source>
        <strain evidence="2 3">CHU3</strain>
    </source>
</reference>
<gene>
    <name evidence="2" type="ORF">LNV07_09300</name>
</gene>
<keyword evidence="3" id="KW-1185">Reference proteome</keyword>
<dbReference type="RefSeq" id="WP_263570896.1">
    <property type="nucleotide sequence ID" value="NZ_JAJIRN010000004.1"/>
</dbReference>
<organism evidence="2 3">
    <name type="scientific">Roseateles oligotrophus</name>
    <dbReference type="NCBI Taxonomy" id="1769250"/>
    <lineage>
        <taxon>Bacteria</taxon>
        <taxon>Pseudomonadati</taxon>
        <taxon>Pseudomonadota</taxon>
        <taxon>Betaproteobacteria</taxon>
        <taxon>Burkholderiales</taxon>
        <taxon>Sphaerotilaceae</taxon>
        <taxon>Roseateles</taxon>
    </lineage>
</organism>
<name>A0ABT2YE39_9BURK</name>
<accession>A0ABT2YE39</accession>
<dbReference type="InterPro" id="IPR036249">
    <property type="entry name" value="Thioredoxin-like_sf"/>
</dbReference>
<keyword evidence="1" id="KW-0472">Membrane</keyword>
<dbReference type="SUPFAM" id="SSF52833">
    <property type="entry name" value="Thioredoxin-like"/>
    <property type="match status" value="1"/>
</dbReference>
<keyword evidence="1" id="KW-1133">Transmembrane helix</keyword>
<dbReference type="EMBL" id="JAJIRN010000004">
    <property type="protein sequence ID" value="MCV2368289.1"/>
    <property type="molecule type" value="Genomic_DNA"/>
</dbReference>
<comment type="caution">
    <text evidence="2">The sequence shown here is derived from an EMBL/GenBank/DDBJ whole genome shotgun (WGS) entry which is preliminary data.</text>
</comment>
<evidence type="ECO:0000313" key="3">
    <source>
        <dbReference type="Proteomes" id="UP001209701"/>
    </source>
</evidence>
<proteinExistence type="predicted"/>
<sequence>MDRDPVAMTVHGMPDLQEVAMQQRTRGGRVRMMLVIAACAAPVLASYFTFYVIQPRGQAYGELITPTVDLPPNLTLHDLAGKPVASESLKGQWLLTLVQAGDCDAECERQLFMQRQLREMLGKERDKVDKLLLLADDAALTPALQQALAQGVPVTVLRAPRAELEAWLKPAAGMALRDHLFVIDPMGRWMLRSPVTPDPSRVKSDLNRLLKANSSWDKAGR</sequence>
<protein>
    <recommendedName>
        <fullName evidence="4">Cytochrome oxidase Cu insertion factor, SCO1/SenC/PrrC family</fullName>
    </recommendedName>
</protein>
<evidence type="ECO:0000256" key="1">
    <source>
        <dbReference type="SAM" id="Phobius"/>
    </source>
</evidence>
<evidence type="ECO:0000313" key="2">
    <source>
        <dbReference type="EMBL" id="MCV2368289.1"/>
    </source>
</evidence>
<dbReference type="Proteomes" id="UP001209701">
    <property type="component" value="Unassembled WGS sequence"/>
</dbReference>